<protein>
    <submittedName>
        <fullName evidence="3">Uncharacterized protein</fullName>
    </submittedName>
</protein>
<organism evidence="3 4">
    <name type="scientific">Aspergillus brasiliensis</name>
    <dbReference type="NCBI Taxonomy" id="319629"/>
    <lineage>
        <taxon>Eukaryota</taxon>
        <taxon>Fungi</taxon>
        <taxon>Dikarya</taxon>
        <taxon>Ascomycota</taxon>
        <taxon>Pezizomycotina</taxon>
        <taxon>Eurotiomycetes</taxon>
        <taxon>Eurotiomycetidae</taxon>
        <taxon>Eurotiales</taxon>
        <taxon>Aspergillaceae</taxon>
        <taxon>Aspergillus</taxon>
        <taxon>Aspergillus subgen. Circumdati</taxon>
    </lineage>
</organism>
<dbReference type="AlphaFoldDB" id="A0A9W5YQY4"/>
<comment type="caution">
    <text evidence="3">The sequence shown here is derived from an EMBL/GenBank/DDBJ whole genome shotgun (WGS) entry which is preliminary data.</text>
</comment>
<evidence type="ECO:0000256" key="1">
    <source>
        <dbReference type="SAM" id="Coils"/>
    </source>
</evidence>
<evidence type="ECO:0000256" key="2">
    <source>
        <dbReference type="SAM" id="MobiDB-lite"/>
    </source>
</evidence>
<gene>
    <name evidence="3" type="ORF">AbraCBS73388_008145</name>
</gene>
<dbReference type="EMBL" id="BROQ01000048">
    <property type="protein sequence ID" value="GKZ22199.1"/>
    <property type="molecule type" value="Genomic_DNA"/>
</dbReference>
<feature type="compositionally biased region" description="Basic and acidic residues" evidence="2">
    <location>
        <begin position="218"/>
        <end position="234"/>
    </location>
</feature>
<dbReference type="Proteomes" id="UP001143548">
    <property type="component" value="Unassembled WGS sequence"/>
</dbReference>
<feature type="coiled-coil region" evidence="1">
    <location>
        <begin position="269"/>
        <end position="324"/>
    </location>
</feature>
<feature type="compositionally biased region" description="Acidic residues" evidence="2">
    <location>
        <begin position="119"/>
        <end position="145"/>
    </location>
</feature>
<evidence type="ECO:0000313" key="3">
    <source>
        <dbReference type="EMBL" id="GKZ22199.1"/>
    </source>
</evidence>
<keyword evidence="1" id="KW-0175">Coiled coil</keyword>
<feature type="compositionally biased region" description="Polar residues" evidence="2">
    <location>
        <begin position="179"/>
        <end position="201"/>
    </location>
</feature>
<accession>A0A9W5YQY4</accession>
<sequence>MPVFTRKARKPRARMKTGGLWNDEERQRLWDLRSLYSHMPWRQFNKQFFPHRSYNALMKAHSVMSLERRRVTNISNRETPPDPPAAGILTLRTRANKRSLPDGSAPGNRPMKQNRTAAEVDETDQNGNTDEDSSSDYEQDSDEETLQGPSLPREERLDDIETIVIDEANNAPEAEVNRPSAQETTVEPDSHPNTDMSTNKVPPTRLISGRKSTTPSSRSEEKYQSHDRISRKATEPTSPSLPPEIQFLKSITWKYETVFFKTLDQEKVINSLQSQLEDLKKLNSDKTAKLESAQEEVKKHLQTIQSLEQQEHKYKKEIDDYKLKSHISDQRITVLERRVVVARSQNKCETCERVNKLTAANSASEKANESSGGLIS</sequence>
<evidence type="ECO:0000313" key="4">
    <source>
        <dbReference type="Proteomes" id="UP001143548"/>
    </source>
</evidence>
<reference evidence="3" key="1">
    <citation type="submission" date="2022-07" db="EMBL/GenBank/DDBJ databases">
        <title>Taxonomy of Aspergillus series Nigri: significant species reduction supported by multi-species coalescent approaches.</title>
        <authorList>
            <person name="Bian C."/>
            <person name="Kusuya Y."/>
            <person name="Sklenar F."/>
            <person name="D'hooge E."/>
            <person name="Yaguchi T."/>
            <person name="Takahashi H."/>
            <person name="Hubka V."/>
        </authorList>
    </citation>
    <scope>NUCLEOTIDE SEQUENCE</scope>
    <source>
        <strain evidence="3">CBS 733.88</strain>
    </source>
</reference>
<feature type="region of interest" description="Disordered" evidence="2">
    <location>
        <begin position="93"/>
        <end position="242"/>
    </location>
</feature>
<name>A0A9W5YQY4_9EURO</name>
<proteinExistence type="predicted"/>